<feature type="chain" id="PRO_5003259766" evidence="2">
    <location>
        <begin position="17"/>
        <end position="104"/>
    </location>
</feature>
<dbReference type="AlphaFoldDB" id="F0WHI1"/>
<feature type="region of interest" description="Disordered" evidence="1">
    <location>
        <begin position="26"/>
        <end position="104"/>
    </location>
</feature>
<reference evidence="3" key="1">
    <citation type="journal article" date="2011" name="PLoS Biol.">
        <title>Gene gain and loss during evolution of obligate parasitism in the white rust pathogen of Arabidopsis thaliana.</title>
        <authorList>
            <person name="Kemen E."/>
            <person name="Gardiner A."/>
            <person name="Schultz-Larsen T."/>
            <person name="Kemen A.C."/>
            <person name="Balmuth A.L."/>
            <person name="Robert-Seilaniantz A."/>
            <person name="Bailey K."/>
            <person name="Holub E."/>
            <person name="Studholme D.J."/>
            <person name="Maclean D."/>
            <person name="Jones J.D."/>
        </authorList>
    </citation>
    <scope>NUCLEOTIDE SEQUENCE</scope>
</reference>
<dbReference type="HOGENOM" id="CLU_2255199_0_0_1"/>
<proteinExistence type="predicted"/>
<feature type="compositionally biased region" description="Basic and acidic residues" evidence="1">
    <location>
        <begin position="47"/>
        <end position="61"/>
    </location>
</feature>
<evidence type="ECO:0000256" key="2">
    <source>
        <dbReference type="SAM" id="SignalP"/>
    </source>
</evidence>
<feature type="signal peptide" evidence="2">
    <location>
        <begin position="1"/>
        <end position="16"/>
    </location>
</feature>
<organism evidence="3">
    <name type="scientific">Albugo laibachii Nc14</name>
    <dbReference type="NCBI Taxonomy" id="890382"/>
    <lineage>
        <taxon>Eukaryota</taxon>
        <taxon>Sar</taxon>
        <taxon>Stramenopiles</taxon>
        <taxon>Oomycota</taxon>
        <taxon>Peronosporomycetes</taxon>
        <taxon>Albuginales</taxon>
        <taxon>Albuginaceae</taxon>
        <taxon>Albugo</taxon>
    </lineage>
</organism>
<name>F0WHI1_9STRA</name>
<reference evidence="3" key="2">
    <citation type="submission" date="2011-02" db="EMBL/GenBank/DDBJ databases">
        <authorList>
            <person name="MacLean D."/>
        </authorList>
    </citation>
    <scope>NUCLEOTIDE SEQUENCE</scope>
</reference>
<dbReference type="EMBL" id="FR824146">
    <property type="protein sequence ID" value="CCA20700.1"/>
    <property type="molecule type" value="Genomic_DNA"/>
</dbReference>
<sequence length="104" mass="11592">MRITTILLLFASSCVSKYSCEELSASNVAESSDLRKLSEMSTKTHGVKPEGNPKPRFRRLECDEDDDIDKNGKNAKNGKGKKKKTKKKKNTKSKDGKNKNNGDD</sequence>
<keyword evidence="2" id="KW-0732">Signal</keyword>
<accession>F0WHI1</accession>
<feature type="compositionally biased region" description="Basic and acidic residues" evidence="1">
    <location>
        <begin position="92"/>
        <end position="104"/>
    </location>
</feature>
<gene>
    <name evidence="3" type="primary">AlNc14C101G6044</name>
    <name evidence="3" type="ORF">ALNC14_068430</name>
</gene>
<feature type="compositionally biased region" description="Basic residues" evidence="1">
    <location>
        <begin position="76"/>
        <end position="91"/>
    </location>
</feature>
<evidence type="ECO:0000313" key="3">
    <source>
        <dbReference type="EMBL" id="CCA20700.1"/>
    </source>
</evidence>
<protein>
    <submittedName>
        <fullName evidence="3">AlNc14C101G6044 protein</fullName>
    </submittedName>
</protein>
<evidence type="ECO:0000256" key="1">
    <source>
        <dbReference type="SAM" id="MobiDB-lite"/>
    </source>
</evidence>